<evidence type="ECO:0000313" key="1">
    <source>
        <dbReference type="EMBL" id="MDA4844067.1"/>
    </source>
</evidence>
<dbReference type="Pfam" id="PF05721">
    <property type="entry name" value="PhyH"/>
    <property type="match status" value="1"/>
</dbReference>
<accession>A0ABT4VH98</accession>
<gene>
    <name evidence="1" type="ORF">OOZ53_01840</name>
</gene>
<dbReference type="RefSeq" id="WP_271087590.1">
    <property type="nucleotide sequence ID" value="NZ_JAPJZH010000001.1"/>
</dbReference>
<dbReference type="InterPro" id="IPR047128">
    <property type="entry name" value="PhyH"/>
</dbReference>
<dbReference type="InterPro" id="IPR008775">
    <property type="entry name" value="Phytyl_CoA_dOase-like"/>
</dbReference>
<sequence length="397" mass="43304">MDSRTFAAERARRVWLKVGSASFDTFRDLVSQTTDAAQWPFANTVESNVLIYAGDDVRSLAQSDTGRLELMAEWAEAFLSGPGVIVIRNAIRDHAVIDEATAIFEGIIEEQRATNAGGGDHFAKPGANDRIWNAVQKHCIAAPDNFARYYGNIAIDLASRAWLGDGYQVTAQVNRVNPGGEAQTAHRDYHLGFMIPARLEAFPSHVHGLSPALTLQGAIAHCDMPVESGPTLLLPFSQSFHEGYIAFSDQRYQDWFDRHHVQLPLSKGDAVFFNPAMMHAAGSNVSNDIYRMANLLRVSSAFGRPIEAVDRTRLCALLYPVLLAARQNATMTDVEISCALAAAAQGYAFPTNLDTDPPVGGLAPKSQSDLMSEMLLASVATEEALAALRDQDERKQP</sequence>
<dbReference type="PANTHER" id="PTHR21308:SF8">
    <property type="entry name" value="PHYTANOYL-COA DIOXYGENASE FAMILY PROTEIN (AFU_ORTHOLOGUE AFUA_2G09620)"/>
    <property type="match status" value="1"/>
</dbReference>
<organism evidence="1 2">
    <name type="scientific">Hoeflea poritis</name>
    <dbReference type="NCBI Taxonomy" id="2993659"/>
    <lineage>
        <taxon>Bacteria</taxon>
        <taxon>Pseudomonadati</taxon>
        <taxon>Pseudomonadota</taxon>
        <taxon>Alphaproteobacteria</taxon>
        <taxon>Hyphomicrobiales</taxon>
        <taxon>Rhizobiaceae</taxon>
        <taxon>Hoeflea</taxon>
    </lineage>
</organism>
<dbReference type="Gene3D" id="2.60.120.620">
    <property type="entry name" value="q2cbj1_9rhob like domain"/>
    <property type="match status" value="1"/>
</dbReference>
<keyword evidence="1" id="KW-0223">Dioxygenase</keyword>
<comment type="caution">
    <text evidence="1">The sequence shown here is derived from an EMBL/GenBank/DDBJ whole genome shotgun (WGS) entry which is preliminary data.</text>
</comment>
<name>A0ABT4VH98_9HYPH</name>
<evidence type="ECO:0000313" key="2">
    <source>
        <dbReference type="Proteomes" id="UP001148313"/>
    </source>
</evidence>
<dbReference type="GO" id="GO:0051213">
    <property type="term" value="F:dioxygenase activity"/>
    <property type="evidence" value="ECO:0007669"/>
    <property type="project" value="UniProtKB-KW"/>
</dbReference>
<keyword evidence="2" id="KW-1185">Reference proteome</keyword>
<dbReference type="PANTHER" id="PTHR21308">
    <property type="entry name" value="PHYTANOYL-COA ALPHA-HYDROXYLASE"/>
    <property type="match status" value="1"/>
</dbReference>
<reference evidence="1" key="1">
    <citation type="submission" date="2022-11" db="EMBL/GenBank/DDBJ databases">
        <title>Hoeflea poritis sp. nov., isolated from scleractinian coral Porites lutea.</title>
        <authorList>
            <person name="Zhang G."/>
            <person name="Wei Q."/>
            <person name="Cai L."/>
        </authorList>
    </citation>
    <scope>NUCLEOTIDE SEQUENCE</scope>
    <source>
        <strain evidence="1">E7-10</strain>
    </source>
</reference>
<dbReference type="SUPFAM" id="SSF51197">
    <property type="entry name" value="Clavaminate synthase-like"/>
    <property type="match status" value="1"/>
</dbReference>
<proteinExistence type="predicted"/>
<dbReference type="EMBL" id="JAPJZH010000001">
    <property type="protein sequence ID" value="MDA4844067.1"/>
    <property type="molecule type" value="Genomic_DNA"/>
</dbReference>
<keyword evidence="1" id="KW-0560">Oxidoreductase</keyword>
<dbReference type="Proteomes" id="UP001148313">
    <property type="component" value="Unassembled WGS sequence"/>
</dbReference>
<protein>
    <submittedName>
        <fullName evidence="1">Phytanoyl-CoA dioxygenase family protein</fullName>
    </submittedName>
</protein>